<feature type="domain" description="Protein kinase" evidence="6">
    <location>
        <begin position="1"/>
        <end position="195"/>
    </location>
</feature>
<dbReference type="GO" id="GO:0004674">
    <property type="term" value="F:protein serine/threonine kinase activity"/>
    <property type="evidence" value="ECO:0007669"/>
    <property type="project" value="UniProtKB-KW"/>
</dbReference>
<reference evidence="7 8" key="1">
    <citation type="journal article" date="2023" name="BMC Biol.">
        <title>The compact genome of the sponge Oopsacas minuta (Hexactinellida) is lacking key metazoan core genes.</title>
        <authorList>
            <person name="Santini S."/>
            <person name="Schenkelaars Q."/>
            <person name="Jourda C."/>
            <person name="Duchesne M."/>
            <person name="Belahbib H."/>
            <person name="Rocher C."/>
            <person name="Selva M."/>
            <person name="Riesgo A."/>
            <person name="Vervoort M."/>
            <person name="Leys S.P."/>
            <person name="Kodjabachian L."/>
            <person name="Le Bivic A."/>
            <person name="Borchiellini C."/>
            <person name="Claverie J.M."/>
            <person name="Renard E."/>
        </authorList>
    </citation>
    <scope>NUCLEOTIDE SEQUENCE [LARGE SCALE GENOMIC DNA]</scope>
    <source>
        <strain evidence="7">SPO-2</strain>
    </source>
</reference>
<evidence type="ECO:0000256" key="4">
    <source>
        <dbReference type="ARBA" id="ARBA00022777"/>
    </source>
</evidence>
<keyword evidence="2" id="KW-0808">Transferase</keyword>
<dbReference type="SMART" id="SM00220">
    <property type="entry name" value="S_TKc"/>
    <property type="match status" value="1"/>
</dbReference>
<keyword evidence="1" id="KW-0723">Serine/threonine-protein kinase</keyword>
<proteinExistence type="predicted"/>
<sequence length="199" mass="22650">MIVNIFMEFVAGGSVARLLKTYGPFEESFLRNYTRQIVSGVKYLHSKNVIHRDVKGDNIMVEPSGCIKLIDFGCARAFRDESATLTYDKFTMLCKSMKGTVYWMAPEVIREEEYNEKADIWSIGCTVFEMATGKPPWAFKDISQEAALFRIGMGYDLPQLPDTLSDGVKAFINRCLQQDPSNRPSAKQLLLTQFLRESF</sequence>
<dbReference type="PANTHER" id="PTHR11584">
    <property type="entry name" value="SERINE/THREONINE PROTEIN KINASE"/>
    <property type="match status" value="1"/>
</dbReference>
<dbReference type="InterPro" id="IPR011009">
    <property type="entry name" value="Kinase-like_dom_sf"/>
</dbReference>
<evidence type="ECO:0000313" key="7">
    <source>
        <dbReference type="EMBL" id="KAI6661924.1"/>
    </source>
</evidence>
<gene>
    <name evidence="7" type="ORF">LOD99_9694</name>
</gene>
<evidence type="ECO:0000256" key="2">
    <source>
        <dbReference type="ARBA" id="ARBA00022679"/>
    </source>
</evidence>
<evidence type="ECO:0000256" key="1">
    <source>
        <dbReference type="ARBA" id="ARBA00022527"/>
    </source>
</evidence>
<dbReference type="EMBL" id="JAKMXF010000003">
    <property type="protein sequence ID" value="KAI6661924.1"/>
    <property type="molecule type" value="Genomic_DNA"/>
</dbReference>
<dbReference type="PRINTS" id="PR00109">
    <property type="entry name" value="TYRKINASE"/>
</dbReference>
<comment type="caution">
    <text evidence="7">The sequence shown here is derived from an EMBL/GenBank/DDBJ whole genome shotgun (WGS) entry which is preliminary data.</text>
</comment>
<dbReference type="CDD" id="cd06606">
    <property type="entry name" value="STKc_MAPKKK"/>
    <property type="match status" value="1"/>
</dbReference>
<keyword evidence="3" id="KW-0547">Nucleotide-binding</keyword>
<dbReference type="PROSITE" id="PS50011">
    <property type="entry name" value="PROTEIN_KINASE_DOM"/>
    <property type="match status" value="1"/>
</dbReference>
<evidence type="ECO:0000313" key="8">
    <source>
        <dbReference type="Proteomes" id="UP001165289"/>
    </source>
</evidence>
<dbReference type="GO" id="GO:0005524">
    <property type="term" value="F:ATP binding"/>
    <property type="evidence" value="ECO:0007669"/>
    <property type="project" value="UniProtKB-KW"/>
</dbReference>
<protein>
    <recommendedName>
        <fullName evidence="6">Protein kinase domain-containing protein</fullName>
    </recommendedName>
</protein>
<dbReference type="InterPro" id="IPR000719">
    <property type="entry name" value="Prot_kinase_dom"/>
</dbReference>
<keyword evidence="5" id="KW-0067">ATP-binding</keyword>
<organism evidence="7 8">
    <name type="scientific">Oopsacas minuta</name>
    <dbReference type="NCBI Taxonomy" id="111878"/>
    <lineage>
        <taxon>Eukaryota</taxon>
        <taxon>Metazoa</taxon>
        <taxon>Porifera</taxon>
        <taxon>Hexactinellida</taxon>
        <taxon>Hexasterophora</taxon>
        <taxon>Lyssacinosida</taxon>
        <taxon>Leucopsacidae</taxon>
        <taxon>Oopsacas</taxon>
    </lineage>
</organism>
<dbReference type="InterPro" id="IPR008271">
    <property type="entry name" value="Ser/Thr_kinase_AS"/>
</dbReference>
<dbReference type="Pfam" id="PF00069">
    <property type="entry name" value="Pkinase"/>
    <property type="match status" value="1"/>
</dbReference>
<evidence type="ECO:0000256" key="5">
    <source>
        <dbReference type="ARBA" id="ARBA00022840"/>
    </source>
</evidence>
<dbReference type="Gene3D" id="1.10.510.10">
    <property type="entry name" value="Transferase(Phosphotransferase) domain 1"/>
    <property type="match status" value="1"/>
</dbReference>
<evidence type="ECO:0000259" key="6">
    <source>
        <dbReference type="PROSITE" id="PS50011"/>
    </source>
</evidence>
<dbReference type="PROSITE" id="PS00108">
    <property type="entry name" value="PROTEIN_KINASE_ST"/>
    <property type="match status" value="1"/>
</dbReference>
<name>A0AAV7KSJ2_9METZ</name>
<accession>A0AAV7KSJ2</accession>
<keyword evidence="8" id="KW-1185">Reference proteome</keyword>
<dbReference type="Proteomes" id="UP001165289">
    <property type="component" value="Unassembled WGS sequence"/>
</dbReference>
<keyword evidence="4" id="KW-0418">Kinase</keyword>
<evidence type="ECO:0000256" key="3">
    <source>
        <dbReference type="ARBA" id="ARBA00022741"/>
    </source>
</evidence>
<dbReference type="SUPFAM" id="SSF56112">
    <property type="entry name" value="Protein kinase-like (PK-like)"/>
    <property type="match status" value="1"/>
</dbReference>
<dbReference type="PANTHER" id="PTHR11584:SF369">
    <property type="entry name" value="MITOGEN-ACTIVATED PROTEIN KINASE KINASE KINASE 19-RELATED"/>
    <property type="match status" value="1"/>
</dbReference>
<dbReference type="AlphaFoldDB" id="A0AAV7KSJ2"/>
<dbReference type="InterPro" id="IPR001245">
    <property type="entry name" value="Ser-Thr/Tyr_kinase_cat_dom"/>
</dbReference>